<feature type="domain" description="MoaB/Mog" evidence="7">
    <location>
        <begin position="193"/>
        <end position="335"/>
    </location>
</feature>
<dbReference type="InterPro" id="IPR036135">
    <property type="entry name" value="MoeA_linker/N_sf"/>
</dbReference>
<accession>A0ABT1BJY4</accession>
<evidence type="ECO:0000256" key="3">
    <source>
        <dbReference type="ARBA" id="ARBA00010763"/>
    </source>
</evidence>
<keyword evidence="4 6" id="KW-0501">Molybdenum cofactor biosynthesis</keyword>
<keyword evidence="6" id="KW-0460">Magnesium</keyword>
<dbReference type="Gene3D" id="2.170.190.11">
    <property type="entry name" value="Molybdopterin biosynthesis moea protein, domain 3"/>
    <property type="match status" value="1"/>
</dbReference>
<evidence type="ECO:0000256" key="6">
    <source>
        <dbReference type="RuleBase" id="RU365090"/>
    </source>
</evidence>
<protein>
    <recommendedName>
        <fullName evidence="6">Molybdopterin molybdenumtransferase</fullName>
        <ecNumber evidence="6">2.10.1.1</ecNumber>
    </recommendedName>
</protein>
<comment type="function">
    <text evidence="1 6">Catalyzes the insertion of molybdate into adenylated molybdopterin with the concomitant release of AMP.</text>
</comment>
<organism evidence="8 9">
    <name type="scientific">Ideonella oryzae</name>
    <dbReference type="NCBI Taxonomy" id="2937441"/>
    <lineage>
        <taxon>Bacteria</taxon>
        <taxon>Pseudomonadati</taxon>
        <taxon>Pseudomonadota</taxon>
        <taxon>Betaproteobacteria</taxon>
        <taxon>Burkholderiales</taxon>
        <taxon>Sphaerotilaceae</taxon>
        <taxon>Ideonella</taxon>
    </lineage>
</organism>
<dbReference type="InterPro" id="IPR038987">
    <property type="entry name" value="MoeA-like"/>
</dbReference>
<dbReference type="Pfam" id="PF00994">
    <property type="entry name" value="MoCF_biosynth"/>
    <property type="match status" value="1"/>
</dbReference>
<dbReference type="NCBIfam" id="TIGR00177">
    <property type="entry name" value="molyb_syn"/>
    <property type="match status" value="1"/>
</dbReference>
<dbReference type="PANTHER" id="PTHR10192">
    <property type="entry name" value="MOLYBDOPTERIN BIOSYNTHESIS PROTEIN"/>
    <property type="match status" value="1"/>
</dbReference>
<dbReference type="Gene3D" id="3.40.980.10">
    <property type="entry name" value="MoaB/Mog-like domain"/>
    <property type="match status" value="1"/>
</dbReference>
<sequence length="424" mass="44209">MSTFTSAVSATAESLSVVDAQRRIADAVAGQAPQESEVVDLMAALGRILAEDVLAPQDVPPHDNSAMDGFALAGQALVSGQATRLRVVGRALAGHPFAGVVTPGDCVRIMTGAVMPVGTDTVVPFERCEHQDDVVLIAPGAVQVGDNRRRRGEDLAAGTAALPAGRRLRPADLGLAASLGLTQLRVRRRLVVALFSSGDELRSPGELLAPGCLYDSNRFTLAAALTQLGCEVMDLGRVPDDPQALDVVLRQAIDQADAVLTSGGVSVGDADHTRALLARHGQVDFWSVAMRPGRPFAFGRLERPDRAPCWLFALPGNPVAALVSFQVLARGALLALSGADGEVAPMLAARCAEPIRKRPGRAEFPRVRLSLGSDGHAQAQVWGGQGSAALSAVVGAHGLAVLQPQQGDVGIDDWVDVLPFEGLS</sequence>
<dbReference type="Pfam" id="PF03453">
    <property type="entry name" value="MoeA_N"/>
    <property type="match status" value="1"/>
</dbReference>
<dbReference type="PANTHER" id="PTHR10192:SF5">
    <property type="entry name" value="GEPHYRIN"/>
    <property type="match status" value="1"/>
</dbReference>
<comment type="similarity">
    <text evidence="3 6">Belongs to the MoeA family.</text>
</comment>
<dbReference type="InterPro" id="IPR036688">
    <property type="entry name" value="MoeA_C_domain_IV_sf"/>
</dbReference>
<proteinExistence type="inferred from homology"/>
<comment type="caution">
    <text evidence="8">The sequence shown here is derived from an EMBL/GenBank/DDBJ whole genome shotgun (WGS) entry which is preliminary data.</text>
</comment>
<keyword evidence="9" id="KW-1185">Reference proteome</keyword>
<dbReference type="InterPro" id="IPR005110">
    <property type="entry name" value="MoeA_linker/N"/>
</dbReference>
<dbReference type="Gene3D" id="3.90.105.10">
    <property type="entry name" value="Molybdopterin biosynthesis moea protein, domain 2"/>
    <property type="match status" value="1"/>
</dbReference>
<evidence type="ECO:0000256" key="1">
    <source>
        <dbReference type="ARBA" id="ARBA00002901"/>
    </source>
</evidence>
<comment type="pathway">
    <text evidence="2 6">Cofactor biosynthesis; molybdopterin biosynthesis.</text>
</comment>
<dbReference type="InterPro" id="IPR036425">
    <property type="entry name" value="MoaB/Mog-like_dom_sf"/>
</dbReference>
<dbReference type="PROSITE" id="PS01079">
    <property type="entry name" value="MOCF_BIOSYNTHESIS_2"/>
    <property type="match status" value="1"/>
</dbReference>
<dbReference type="SUPFAM" id="SSF63867">
    <property type="entry name" value="MoeA C-terminal domain-like"/>
    <property type="match status" value="1"/>
</dbReference>
<evidence type="ECO:0000256" key="4">
    <source>
        <dbReference type="ARBA" id="ARBA00023150"/>
    </source>
</evidence>
<dbReference type="InterPro" id="IPR008284">
    <property type="entry name" value="MoCF_biosynth_CS"/>
</dbReference>
<keyword evidence="6" id="KW-0808">Transferase</keyword>
<dbReference type="Pfam" id="PF03454">
    <property type="entry name" value="MoeA_C"/>
    <property type="match status" value="1"/>
</dbReference>
<name>A0ABT1BJY4_9BURK</name>
<dbReference type="Proteomes" id="UP001204851">
    <property type="component" value="Unassembled WGS sequence"/>
</dbReference>
<comment type="cofactor">
    <cofactor evidence="6">
        <name>Mg(2+)</name>
        <dbReference type="ChEBI" id="CHEBI:18420"/>
    </cofactor>
</comment>
<dbReference type="SUPFAM" id="SSF53218">
    <property type="entry name" value="Molybdenum cofactor biosynthesis proteins"/>
    <property type="match status" value="1"/>
</dbReference>
<reference evidence="8 9" key="1">
    <citation type="submission" date="2022-06" db="EMBL/GenBank/DDBJ databases">
        <title>Ideonella sp. NS12-5 Genome sequencing and assembly.</title>
        <authorList>
            <person name="Jung Y."/>
        </authorList>
    </citation>
    <scope>NUCLEOTIDE SEQUENCE [LARGE SCALE GENOMIC DNA]</scope>
    <source>
        <strain evidence="8 9">NS12-5</strain>
    </source>
</reference>
<keyword evidence="6" id="KW-0500">Molybdenum</keyword>
<evidence type="ECO:0000256" key="5">
    <source>
        <dbReference type="ARBA" id="ARBA00047317"/>
    </source>
</evidence>
<comment type="catalytic activity">
    <reaction evidence="5">
        <text>adenylyl-molybdopterin + molybdate = Mo-molybdopterin + AMP + H(+)</text>
        <dbReference type="Rhea" id="RHEA:35047"/>
        <dbReference type="ChEBI" id="CHEBI:15378"/>
        <dbReference type="ChEBI" id="CHEBI:36264"/>
        <dbReference type="ChEBI" id="CHEBI:62727"/>
        <dbReference type="ChEBI" id="CHEBI:71302"/>
        <dbReference type="ChEBI" id="CHEBI:456215"/>
        <dbReference type="EC" id="2.10.1.1"/>
    </reaction>
</comment>
<evidence type="ECO:0000313" key="8">
    <source>
        <dbReference type="EMBL" id="MCO5975922.1"/>
    </source>
</evidence>
<gene>
    <name evidence="8" type="ORF">M0L44_04165</name>
</gene>
<dbReference type="InterPro" id="IPR001453">
    <property type="entry name" value="MoaB/Mog_dom"/>
</dbReference>
<dbReference type="InterPro" id="IPR005111">
    <property type="entry name" value="MoeA_C_domain_IV"/>
</dbReference>
<keyword evidence="6" id="KW-0479">Metal-binding</keyword>
<evidence type="ECO:0000259" key="7">
    <source>
        <dbReference type="SMART" id="SM00852"/>
    </source>
</evidence>
<dbReference type="Gene3D" id="2.40.340.10">
    <property type="entry name" value="MoeA, C-terminal, domain IV"/>
    <property type="match status" value="1"/>
</dbReference>
<dbReference type="EC" id="2.10.1.1" evidence="6"/>
<evidence type="ECO:0000313" key="9">
    <source>
        <dbReference type="Proteomes" id="UP001204851"/>
    </source>
</evidence>
<dbReference type="EMBL" id="JAMXMC010000002">
    <property type="protein sequence ID" value="MCO5975922.1"/>
    <property type="molecule type" value="Genomic_DNA"/>
</dbReference>
<dbReference type="CDD" id="cd00887">
    <property type="entry name" value="MoeA"/>
    <property type="match status" value="1"/>
</dbReference>
<dbReference type="SUPFAM" id="SSF63882">
    <property type="entry name" value="MoeA N-terminal region -like"/>
    <property type="match status" value="1"/>
</dbReference>
<dbReference type="NCBIfam" id="NF045515">
    <property type="entry name" value="Glp_gephyrin"/>
    <property type="match status" value="1"/>
</dbReference>
<evidence type="ECO:0000256" key="2">
    <source>
        <dbReference type="ARBA" id="ARBA00005046"/>
    </source>
</evidence>
<dbReference type="SMART" id="SM00852">
    <property type="entry name" value="MoCF_biosynth"/>
    <property type="match status" value="1"/>
</dbReference>
<dbReference type="RefSeq" id="WP_252768382.1">
    <property type="nucleotide sequence ID" value="NZ_JAMXMC010000002.1"/>
</dbReference>